<sequence>MIKINQDKLAEIKAEEIRAERDRRIAECDWAMMPDAPTDKEAWATYRQALRDVPQQQTFPLDPVWPCAPASAER</sequence>
<reference evidence="2 3" key="1">
    <citation type="submission" date="2021-05" db="EMBL/GenBank/DDBJ databases">
        <title>Isolation, identification, and the growth promoting effects of Pantoea dispersa strain YSD J2 from the aboveground leaves of Cyperus esculentus L.Var. Sativus.</title>
        <authorList>
            <person name="Wang S."/>
            <person name="Tang X.M."/>
            <person name="Huang Y.N."/>
        </authorList>
    </citation>
    <scope>NUCLEOTIDE SEQUENCE [LARGE SCALE GENOMIC DNA]</scope>
    <source>
        <strain evidence="3">YSD YN2</strain>
    </source>
</reference>
<feature type="domain" description="Phage tail assembly chaperone-like" evidence="1">
    <location>
        <begin position="14"/>
        <end position="70"/>
    </location>
</feature>
<evidence type="ECO:0000313" key="2">
    <source>
        <dbReference type="EMBL" id="UYU30512.1"/>
    </source>
</evidence>
<dbReference type="InterPro" id="IPR031893">
    <property type="entry name" value="Phage_tail_APC"/>
</dbReference>
<organism evidence="2 3">
    <name type="scientific">Siccibacter colletis</name>
    <dbReference type="NCBI Taxonomy" id="1505757"/>
    <lineage>
        <taxon>Bacteria</taxon>
        <taxon>Pseudomonadati</taxon>
        <taxon>Pseudomonadota</taxon>
        <taxon>Gammaproteobacteria</taxon>
        <taxon>Enterobacterales</taxon>
        <taxon>Enterobacteriaceae</taxon>
        <taxon>Siccibacter</taxon>
    </lineage>
</organism>
<gene>
    <name evidence="2" type="ORF">KFZ77_11470</name>
</gene>
<dbReference type="EMBL" id="CP074352">
    <property type="protein sequence ID" value="UYU30512.1"/>
    <property type="molecule type" value="Genomic_DNA"/>
</dbReference>
<dbReference type="Gene3D" id="6.10.140.1310">
    <property type="match status" value="1"/>
</dbReference>
<dbReference type="RefSeq" id="WP_264384258.1">
    <property type="nucleotide sequence ID" value="NZ_CP074352.1"/>
</dbReference>
<proteinExistence type="predicted"/>
<evidence type="ECO:0000259" key="1">
    <source>
        <dbReference type="Pfam" id="PF16778"/>
    </source>
</evidence>
<name>A0ABY6JA26_9ENTR</name>
<keyword evidence="3" id="KW-1185">Reference proteome</keyword>
<protein>
    <submittedName>
        <fullName evidence="2">Phage tail assembly chaperone</fullName>
    </submittedName>
</protein>
<accession>A0ABY6JA26</accession>
<dbReference type="Proteomes" id="UP001156318">
    <property type="component" value="Chromosome"/>
</dbReference>
<dbReference type="Pfam" id="PF16778">
    <property type="entry name" value="Phage_tail_APC"/>
    <property type="match status" value="1"/>
</dbReference>
<evidence type="ECO:0000313" key="3">
    <source>
        <dbReference type="Proteomes" id="UP001156318"/>
    </source>
</evidence>